<reference evidence="2 3" key="1">
    <citation type="submission" date="2020-02" db="EMBL/GenBank/DDBJ databases">
        <authorList>
            <person name="Ferguson B K."/>
        </authorList>
    </citation>
    <scope>NUCLEOTIDE SEQUENCE [LARGE SCALE GENOMIC DNA]</scope>
</reference>
<feature type="compositionally biased region" description="Basic and acidic residues" evidence="1">
    <location>
        <begin position="66"/>
        <end position="100"/>
    </location>
</feature>
<protein>
    <recommendedName>
        <fullName evidence="4">CUE domain-containing protein</fullName>
    </recommendedName>
</protein>
<dbReference type="CDD" id="cd14279">
    <property type="entry name" value="CUE"/>
    <property type="match status" value="1"/>
</dbReference>
<dbReference type="Proteomes" id="UP000479000">
    <property type="component" value="Unassembled WGS sequence"/>
</dbReference>
<dbReference type="AlphaFoldDB" id="A0A6H5GE56"/>
<sequence>MSKQLDKLKRLQYCYRYLKSVFPVVEETVLLDTLCSADNNVTHATERLINLGFNKKDTPPPRVSLKKKETAEEAAEIPKKPPPPPREKSDEEKMKKNCTR</sequence>
<proteinExistence type="predicted"/>
<organism evidence="2 3">
    <name type="scientific">Nesidiocoris tenuis</name>
    <dbReference type="NCBI Taxonomy" id="355587"/>
    <lineage>
        <taxon>Eukaryota</taxon>
        <taxon>Metazoa</taxon>
        <taxon>Ecdysozoa</taxon>
        <taxon>Arthropoda</taxon>
        <taxon>Hexapoda</taxon>
        <taxon>Insecta</taxon>
        <taxon>Pterygota</taxon>
        <taxon>Neoptera</taxon>
        <taxon>Paraneoptera</taxon>
        <taxon>Hemiptera</taxon>
        <taxon>Heteroptera</taxon>
        <taxon>Panheteroptera</taxon>
        <taxon>Cimicomorpha</taxon>
        <taxon>Miridae</taxon>
        <taxon>Dicyphina</taxon>
        <taxon>Nesidiocoris</taxon>
    </lineage>
</organism>
<name>A0A6H5GE56_9HEMI</name>
<keyword evidence="3" id="KW-1185">Reference proteome</keyword>
<evidence type="ECO:0000313" key="2">
    <source>
        <dbReference type="EMBL" id="CAB0001132.1"/>
    </source>
</evidence>
<dbReference type="EMBL" id="CADCXU010010426">
    <property type="protein sequence ID" value="CAB0001132.1"/>
    <property type="molecule type" value="Genomic_DNA"/>
</dbReference>
<dbReference type="OrthoDB" id="3045089at2759"/>
<gene>
    <name evidence="2" type="ORF">NTEN_LOCUS6919</name>
</gene>
<dbReference type="SUPFAM" id="SSF46934">
    <property type="entry name" value="UBA-like"/>
    <property type="match status" value="1"/>
</dbReference>
<evidence type="ECO:0000256" key="1">
    <source>
        <dbReference type="SAM" id="MobiDB-lite"/>
    </source>
</evidence>
<evidence type="ECO:0000313" key="3">
    <source>
        <dbReference type="Proteomes" id="UP000479000"/>
    </source>
</evidence>
<dbReference type="InterPro" id="IPR009060">
    <property type="entry name" value="UBA-like_sf"/>
</dbReference>
<feature type="region of interest" description="Disordered" evidence="1">
    <location>
        <begin position="52"/>
        <end position="100"/>
    </location>
</feature>
<evidence type="ECO:0008006" key="4">
    <source>
        <dbReference type="Google" id="ProtNLM"/>
    </source>
</evidence>
<accession>A0A6H5GE56</accession>